<dbReference type="AlphaFoldDB" id="A0A077E8P8"/>
<feature type="transmembrane region" description="Helical" evidence="1">
    <location>
        <begin position="59"/>
        <end position="82"/>
    </location>
</feature>
<keyword evidence="1" id="KW-0812">Transmembrane</keyword>
<sequence length="223" mass="26564">MCVLLQKKSLIRIVENNDWVIYSILGIVIIYIISSRVLNKDISFVEHLRLSIEDSSNIFINWFVSGFIYVFILSVFLSQYIPVVPRFINDHINLGGYTLNKFGFIFITYLLLYGIKCILSYLFFASSGNADRWKSYTFNINKFFRIIILLFCALTLVHYFYPIDHFQVFNYYIGLLIFIFAGKIAFLLFNRNPTLPKEWYYKFLYICTLQILPHLVVWKFLFF</sequence>
<accession>A0A077E8P8</accession>
<reference evidence="2" key="2">
    <citation type="journal article" date="2015" name="Genome Biol. Evol.">
        <title>Complete Genome Sequence and Transcriptomic Analysis of the Novel Pathogen Elizabethkingia anophelis in Response to Oxidative Stress.</title>
        <authorList>
            <person name="Li Y."/>
            <person name="Liu Y."/>
            <person name="Chew S.C."/>
            <person name="Tay M."/>
            <person name="Salido M.M."/>
            <person name="Teo J."/>
            <person name="Lauro F.M."/>
            <person name="Givskov M."/>
            <person name="Yang L."/>
        </authorList>
    </citation>
    <scope>NUCLEOTIDE SEQUENCE</scope>
    <source>
        <strain evidence="2">NUHP1</strain>
    </source>
</reference>
<dbReference type="eggNOG" id="ENOG5031W1I">
    <property type="taxonomic scope" value="Bacteria"/>
</dbReference>
<keyword evidence="1" id="KW-0472">Membrane</keyword>
<dbReference type="RefSeq" id="WP_029728167.1">
    <property type="nucleotide sequence ID" value="NZ_CP007547.1"/>
</dbReference>
<dbReference type="STRING" id="1338011.BD94_0171"/>
<dbReference type="KEGG" id="eao:BD94_0171"/>
<keyword evidence="1" id="KW-1133">Transmembrane helix</keyword>
<gene>
    <name evidence="2" type="ORF">BD94_0171</name>
</gene>
<feature type="transmembrane region" description="Helical" evidence="1">
    <location>
        <begin position="169"/>
        <end position="189"/>
    </location>
</feature>
<dbReference type="EMBL" id="CP007547">
    <property type="protein sequence ID" value="AIL43946.1"/>
    <property type="molecule type" value="Genomic_DNA"/>
</dbReference>
<feature type="transmembrane region" description="Helical" evidence="1">
    <location>
        <begin position="20"/>
        <end position="38"/>
    </location>
</feature>
<evidence type="ECO:0008006" key="4">
    <source>
        <dbReference type="Google" id="ProtNLM"/>
    </source>
</evidence>
<feature type="transmembrane region" description="Helical" evidence="1">
    <location>
        <begin position="143"/>
        <end position="163"/>
    </location>
</feature>
<evidence type="ECO:0000256" key="1">
    <source>
        <dbReference type="SAM" id="Phobius"/>
    </source>
</evidence>
<name>A0A077E8P8_9FLAO</name>
<proteinExistence type="predicted"/>
<feature type="transmembrane region" description="Helical" evidence="1">
    <location>
        <begin position="201"/>
        <end position="221"/>
    </location>
</feature>
<reference evidence="2" key="1">
    <citation type="journal article" date="2013" name="Lancet">
        <title>First case of E anophelis outbreak in an intensive-care unit.</title>
        <authorList>
            <person name="Teo J."/>
            <person name="Tan S.Y."/>
            <person name="Tay M."/>
            <person name="Ding Y."/>
            <person name="Kjelleberg S."/>
            <person name="Givskov M."/>
            <person name="Lin R.T."/>
            <person name="Yang L."/>
        </authorList>
    </citation>
    <scope>NUCLEOTIDE SEQUENCE [LARGE SCALE GENOMIC DNA]</scope>
    <source>
        <strain evidence="2">NUHP1</strain>
    </source>
</reference>
<dbReference type="Pfam" id="PF14093">
    <property type="entry name" value="DUF4271"/>
    <property type="match status" value="1"/>
</dbReference>
<dbReference type="Proteomes" id="UP000028933">
    <property type="component" value="Chromosome"/>
</dbReference>
<organism evidence="2 3">
    <name type="scientific">Elizabethkingia anophelis NUHP1</name>
    <dbReference type="NCBI Taxonomy" id="1338011"/>
    <lineage>
        <taxon>Bacteria</taxon>
        <taxon>Pseudomonadati</taxon>
        <taxon>Bacteroidota</taxon>
        <taxon>Flavobacteriia</taxon>
        <taxon>Flavobacteriales</taxon>
        <taxon>Weeksellaceae</taxon>
        <taxon>Elizabethkingia</taxon>
    </lineage>
</organism>
<evidence type="ECO:0000313" key="2">
    <source>
        <dbReference type="EMBL" id="AIL43946.1"/>
    </source>
</evidence>
<evidence type="ECO:0000313" key="3">
    <source>
        <dbReference type="Proteomes" id="UP000028933"/>
    </source>
</evidence>
<protein>
    <recommendedName>
        <fullName evidence="4">DUF4271 domain-containing protein</fullName>
    </recommendedName>
</protein>
<feature type="transmembrane region" description="Helical" evidence="1">
    <location>
        <begin position="102"/>
        <end position="123"/>
    </location>
</feature>
<dbReference type="InterPro" id="IPR025367">
    <property type="entry name" value="DUF4271"/>
</dbReference>
<dbReference type="HOGENOM" id="CLU_1198346_0_0_10"/>